<name>A0A5C1YE30_9MICO</name>
<dbReference type="AlphaFoldDB" id="A0A5C1YE30"/>
<dbReference type="EMBL" id="CP043505">
    <property type="protein sequence ID" value="QEO14314.1"/>
    <property type="molecule type" value="Genomic_DNA"/>
</dbReference>
<evidence type="ECO:0000313" key="2">
    <source>
        <dbReference type="EMBL" id="QEO14314.1"/>
    </source>
</evidence>
<feature type="compositionally biased region" description="Pro residues" evidence="1">
    <location>
        <begin position="49"/>
        <end position="90"/>
    </location>
</feature>
<feature type="compositionally biased region" description="Basic and acidic residues" evidence="1">
    <location>
        <begin position="123"/>
        <end position="146"/>
    </location>
</feature>
<proteinExistence type="predicted"/>
<dbReference type="Proteomes" id="UP000324678">
    <property type="component" value="Chromosome"/>
</dbReference>
<feature type="region of interest" description="Disordered" evidence="1">
    <location>
        <begin position="22"/>
        <end position="185"/>
    </location>
</feature>
<dbReference type="KEGG" id="ail:FLP10_07700"/>
<protein>
    <submittedName>
        <fullName evidence="2">Uncharacterized protein</fullName>
    </submittedName>
</protein>
<keyword evidence="3" id="KW-1185">Reference proteome</keyword>
<evidence type="ECO:0000256" key="1">
    <source>
        <dbReference type="SAM" id="MobiDB-lite"/>
    </source>
</evidence>
<reference evidence="2 3" key="1">
    <citation type="submission" date="2019-09" db="EMBL/GenBank/DDBJ databases">
        <title>Genome sequencing of strain KACC 19306.</title>
        <authorList>
            <person name="Heo J."/>
            <person name="Kim S.-J."/>
            <person name="Kim J.-S."/>
            <person name="Hong S.-B."/>
            <person name="Kwon S.-W."/>
        </authorList>
    </citation>
    <scope>NUCLEOTIDE SEQUENCE [LARGE SCALE GENOMIC DNA]</scope>
    <source>
        <strain evidence="2 3">KACC 19306</strain>
    </source>
</reference>
<feature type="compositionally biased region" description="Low complexity" evidence="1">
    <location>
        <begin position="91"/>
        <end position="107"/>
    </location>
</feature>
<organism evidence="2 3">
    <name type="scientific">Agromyces intestinalis</name>
    <dbReference type="NCBI Taxonomy" id="2592652"/>
    <lineage>
        <taxon>Bacteria</taxon>
        <taxon>Bacillati</taxon>
        <taxon>Actinomycetota</taxon>
        <taxon>Actinomycetes</taxon>
        <taxon>Micrococcales</taxon>
        <taxon>Microbacteriaceae</taxon>
        <taxon>Agromyces</taxon>
    </lineage>
</organism>
<feature type="compositionally biased region" description="Gly residues" evidence="1">
    <location>
        <begin position="149"/>
        <end position="162"/>
    </location>
</feature>
<sequence length="185" mass="19354">MSPEISMGMPLAMGAPRLRRALPPLVTLSRGPDTQHPSRGGFADSPRSPATPPPATPPPATPPRATPPRATPPRATPPRATPPRATPPRATPSSRHPFLAPPSSRHPSSPPAECFRWRTVFPYEREQRARTETLGDGRRATGDGRRAGGRTGGGRRAAGGRTGGERKHSPTGQRGSGGALSSGRG</sequence>
<evidence type="ECO:0000313" key="3">
    <source>
        <dbReference type="Proteomes" id="UP000324678"/>
    </source>
</evidence>
<gene>
    <name evidence="2" type="ORF">FLP10_07700</name>
</gene>
<accession>A0A5C1YE30</accession>
<feature type="compositionally biased region" description="Gly residues" evidence="1">
    <location>
        <begin position="174"/>
        <end position="185"/>
    </location>
</feature>